<dbReference type="PANTHER" id="PTHR34070">
    <property type="entry name" value="ARMADILLO-TYPE FOLD"/>
    <property type="match status" value="1"/>
</dbReference>
<reference evidence="1 2" key="1">
    <citation type="submission" date="2019-08" db="EMBL/GenBank/DDBJ databases">
        <title>In-depth cultivation of the pig gut microbiome towards novel bacterial diversity and tailored functional studies.</title>
        <authorList>
            <person name="Wylensek D."/>
            <person name="Hitch T.C.A."/>
            <person name="Clavel T."/>
        </authorList>
    </citation>
    <scope>NUCLEOTIDE SEQUENCE [LARGE SCALE GENOMIC DNA]</scope>
    <source>
        <strain evidence="1 2">Oil+RF-744-GAM-WT-6</strain>
    </source>
</reference>
<dbReference type="AlphaFoldDB" id="A0A7X2NRL6"/>
<dbReference type="Gene3D" id="1.25.10.90">
    <property type="match status" value="1"/>
</dbReference>
<dbReference type="PANTHER" id="PTHR34070:SF1">
    <property type="entry name" value="DNA ALKYLATION REPAIR PROTEIN"/>
    <property type="match status" value="1"/>
</dbReference>
<dbReference type="CDD" id="cd06561">
    <property type="entry name" value="AlkD_like"/>
    <property type="match status" value="1"/>
</dbReference>
<dbReference type="Proteomes" id="UP000461880">
    <property type="component" value="Unassembled WGS sequence"/>
</dbReference>
<dbReference type="Pfam" id="PF08713">
    <property type="entry name" value="DNA_alkylation"/>
    <property type="match status" value="1"/>
</dbReference>
<sequence length="223" mass="26754">MTLYERLSGLADEKYKDFQSKLVPNIPKDTMIGVRTPDLRMITKELRGTEEAEKFLAELPHRYYEENMIHFFLIAMIPDFEECAKAVETFLPYVNCWAVCDQATPKVFTKNHEKLLPLIRKWIKSEQVYTVRFAIRMLMNEFLEEDFRSEYLEWVAGVRGEDYYIRMMVAWYFATALAKQYDASVVYIEERRLDPWTHKKTIQKAIESYRISEEHKEYLKTLR</sequence>
<organism evidence="1 2">
    <name type="scientific">Stecheria intestinalis</name>
    <dbReference type="NCBI Taxonomy" id="2606630"/>
    <lineage>
        <taxon>Bacteria</taxon>
        <taxon>Bacillati</taxon>
        <taxon>Bacillota</taxon>
        <taxon>Erysipelotrichia</taxon>
        <taxon>Erysipelotrichales</taxon>
        <taxon>Erysipelotrichaceae</taxon>
        <taxon>Stecheria</taxon>
    </lineage>
</organism>
<keyword evidence="2" id="KW-1185">Reference proteome</keyword>
<proteinExistence type="predicted"/>
<comment type="caution">
    <text evidence="1">The sequence shown here is derived from an EMBL/GenBank/DDBJ whole genome shotgun (WGS) entry which is preliminary data.</text>
</comment>
<dbReference type="EMBL" id="VUMN01000009">
    <property type="protein sequence ID" value="MSS58302.1"/>
    <property type="molecule type" value="Genomic_DNA"/>
</dbReference>
<protein>
    <submittedName>
        <fullName evidence="1">DNA alkylation repair protein</fullName>
    </submittedName>
</protein>
<dbReference type="InterPro" id="IPR014825">
    <property type="entry name" value="DNA_alkylation"/>
</dbReference>
<accession>A0A7X2NRL6</accession>
<dbReference type="RefSeq" id="WP_105302886.1">
    <property type="nucleotide sequence ID" value="NZ_VUMN01000009.1"/>
</dbReference>
<gene>
    <name evidence="1" type="ORF">FYJ51_05230</name>
</gene>
<name>A0A7X2NRL6_9FIRM</name>
<evidence type="ECO:0000313" key="2">
    <source>
        <dbReference type="Proteomes" id="UP000461880"/>
    </source>
</evidence>
<evidence type="ECO:0000313" key="1">
    <source>
        <dbReference type="EMBL" id="MSS58302.1"/>
    </source>
</evidence>
<dbReference type="SUPFAM" id="SSF48371">
    <property type="entry name" value="ARM repeat"/>
    <property type="match status" value="1"/>
</dbReference>
<dbReference type="InterPro" id="IPR016024">
    <property type="entry name" value="ARM-type_fold"/>
</dbReference>